<accession>A0A1L1PBM8</accession>
<evidence type="ECO:0000256" key="2">
    <source>
        <dbReference type="ARBA" id="ARBA00022679"/>
    </source>
</evidence>
<gene>
    <name evidence="3" type="ORF">BN948_00615</name>
</gene>
<dbReference type="PANTHER" id="PTHR12049">
    <property type="entry name" value="PROTEIN ARGININE METHYLTRANSFERASE NDUFAF7, MITOCHONDRIAL"/>
    <property type="match status" value="1"/>
</dbReference>
<dbReference type="GO" id="GO:0035243">
    <property type="term" value="F:protein-arginine omega-N symmetric methyltransferase activity"/>
    <property type="evidence" value="ECO:0007669"/>
    <property type="project" value="TreeGrafter"/>
</dbReference>
<dbReference type="Gene3D" id="3.40.50.12710">
    <property type="match status" value="1"/>
</dbReference>
<dbReference type="InterPro" id="IPR003788">
    <property type="entry name" value="NDUFAF7"/>
</dbReference>
<dbReference type="SUPFAM" id="SSF53335">
    <property type="entry name" value="S-adenosyl-L-methionine-dependent methyltransferases"/>
    <property type="match status" value="1"/>
</dbReference>
<protein>
    <submittedName>
        <fullName evidence="3">Putative S-adenosyl-L-methionine-dependent methyltransferase</fullName>
    </submittedName>
</protein>
<keyword evidence="1 3" id="KW-0489">Methyltransferase</keyword>
<dbReference type="PANTHER" id="PTHR12049:SF7">
    <property type="entry name" value="PROTEIN ARGININE METHYLTRANSFERASE NDUFAF7, MITOCHONDRIAL"/>
    <property type="match status" value="1"/>
</dbReference>
<dbReference type="InterPro" id="IPR038375">
    <property type="entry name" value="NDUFAF7_sf"/>
</dbReference>
<dbReference type="InterPro" id="IPR029063">
    <property type="entry name" value="SAM-dependent_MTases_sf"/>
</dbReference>
<organism evidence="3 4">
    <name type="scientific">Hydrogenophaga intermedia</name>
    <dbReference type="NCBI Taxonomy" id="65786"/>
    <lineage>
        <taxon>Bacteria</taxon>
        <taxon>Pseudomonadati</taxon>
        <taxon>Pseudomonadota</taxon>
        <taxon>Betaproteobacteria</taxon>
        <taxon>Burkholderiales</taxon>
        <taxon>Comamonadaceae</taxon>
        <taxon>Hydrogenophaga</taxon>
    </lineage>
</organism>
<evidence type="ECO:0000313" key="4">
    <source>
        <dbReference type="Proteomes" id="UP000028878"/>
    </source>
</evidence>
<dbReference type="Pfam" id="PF02636">
    <property type="entry name" value="Methyltransf_28"/>
    <property type="match status" value="1"/>
</dbReference>
<dbReference type="AlphaFoldDB" id="A0A1L1PBM8"/>
<reference evidence="4" key="1">
    <citation type="submission" date="2014-02" db="EMBL/GenBank/DDBJ databases">
        <authorList>
            <person name="Gan H."/>
        </authorList>
    </citation>
    <scope>NUCLEOTIDE SEQUENCE [LARGE SCALE GENOMIC DNA]</scope>
    <source>
        <strain evidence="4">S1</strain>
    </source>
</reference>
<reference evidence="4" key="2">
    <citation type="submission" date="2014-11" db="EMBL/GenBank/DDBJ databases">
        <title>Draft genome sequence of Hydrogenophaga intermedia S1.</title>
        <authorList>
            <person name="Gan H.M."/>
            <person name="Chew T.H."/>
            <person name="Stolz A."/>
        </authorList>
    </citation>
    <scope>NUCLEOTIDE SEQUENCE [LARGE SCALE GENOMIC DNA]</scope>
    <source>
        <strain evidence="4">S1</strain>
    </source>
</reference>
<dbReference type="EMBL" id="CCAE010000003">
    <property type="protein sequence ID" value="CDN86214.1"/>
    <property type="molecule type" value="Genomic_DNA"/>
</dbReference>
<proteinExistence type="predicted"/>
<dbReference type="Proteomes" id="UP000028878">
    <property type="component" value="Unassembled WGS sequence"/>
</dbReference>
<keyword evidence="2 3" id="KW-0808">Transferase</keyword>
<sequence>MNAPFVNQPGSVASPLTARILAAIDAAGGHLSFERFMRMALYEPGFGYYASGTPKFGHFPSQGSDFVTAPELTPLFARALARQVAQALAATGTREVWEFGAGSGALAAELIAALDAAGQPLARYTIVDLSGELRERQRERLTACGDRVRWVEALPERIEGVLLGNEVLDAMPVTPLARRGGVWHERLVARSGEGFTWAERPTGLRPPVDVPGEHDYCTEVHPQAEAFVRTVADRLVRGVALLIDYGFPEAEYYHPQRHMGTLVAHRAHQVDDNVLERPGEKDITAHVNFTGVALAAQDAGLDVIGYTSQGRFLINLGLVELSQGADPRERSRMQMLVHEHEMGELFKVIALAPSGSSTGWTPIGFAHGDRTHRL</sequence>
<name>A0A1L1PBM8_HYDIT</name>
<evidence type="ECO:0000256" key="1">
    <source>
        <dbReference type="ARBA" id="ARBA00022603"/>
    </source>
</evidence>
<dbReference type="GO" id="GO:0032259">
    <property type="term" value="P:methylation"/>
    <property type="evidence" value="ECO:0007669"/>
    <property type="project" value="UniProtKB-KW"/>
</dbReference>
<keyword evidence="4" id="KW-1185">Reference proteome</keyword>
<evidence type="ECO:0000313" key="3">
    <source>
        <dbReference type="EMBL" id="CDN86214.1"/>
    </source>
</evidence>